<keyword evidence="3" id="KW-0227">DNA damage</keyword>
<dbReference type="PANTHER" id="PTHR23240">
    <property type="entry name" value="DNA CROSS-LINK REPAIR PROTEIN PSO2/SNM1-RELATED"/>
    <property type="match status" value="1"/>
</dbReference>
<feature type="region of interest" description="Disordered" evidence="8">
    <location>
        <begin position="383"/>
        <end position="414"/>
    </location>
</feature>
<dbReference type="Pfam" id="PF07522">
    <property type="entry name" value="DRMBL"/>
    <property type="match status" value="1"/>
</dbReference>
<dbReference type="FunFam" id="3.60.15.10:FF:000010">
    <property type="entry name" value="DNA cross-link repair 1A"/>
    <property type="match status" value="1"/>
</dbReference>
<organism evidence="10 11">
    <name type="scientific">Plakobranchus ocellatus</name>
    <dbReference type="NCBI Taxonomy" id="259542"/>
    <lineage>
        <taxon>Eukaryota</taxon>
        <taxon>Metazoa</taxon>
        <taxon>Spiralia</taxon>
        <taxon>Lophotrochozoa</taxon>
        <taxon>Mollusca</taxon>
        <taxon>Gastropoda</taxon>
        <taxon>Heterobranchia</taxon>
        <taxon>Euthyneura</taxon>
        <taxon>Panpulmonata</taxon>
        <taxon>Sacoglossa</taxon>
        <taxon>Placobranchoidea</taxon>
        <taxon>Plakobranchidae</taxon>
        <taxon>Plakobranchus</taxon>
    </lineage>
</organism>
<dbReference type="GO" id="GO:0005634">
    <property type="term" value="C:nucleus"/>
    <property type="evidence" value="ECO:0007669"/>
    <property type="project" value="UniProtKB-SubCell"/>
</dbReference>
<feature type="domain" description="DNA repair metallo-beta-lactamase" evidence="9">
    <location>
        <begin position="806"/>
        <end position="910"/>
    </location>
</feature>
<evidence type="ECO:0000313" key="10">
    <source>
        <dbReference type="EMBL" id="GFO50345.1"/>
    </source>
</evidence>
<feature type="compositionally biased region" description="Polar residues" evidence="8">
    <location>
        <begin position="112"/>
        <end position="125"/>
    </location>
</feature>
<feature type="compositionally biased region" description="Low complexity" evidence="8">
    <location>
        <begin position="546"/>
        <end position="557"/>
    </location>
</feature>
<proteinExistence type="inferred from homology"/>
<feature type="compositionally biased region" description="Basic and acidic residues" evidence="8">
    <location>
        <begin position="165"/>
        <end position="177"/>
    </location>
</feature>
<feature type="region of interest" description="Disordered" evidence="8">
    <location>
        <begin position="523"/>
        <end position="586"/>
    </location>
</feature>
<evidence type="ECO:0000256" key="2">
    <source>
        <dbReference type="ARBA" id="ARBA00010304"/>
    </source>
</evidence>
<keyword evidence="4" id="KW-0234">DNA repair</keyword>
<keyword evidence="5" id="KW-0539">Nucleus</keyword>
<reference evidence="10 11" key="1">
    <citation type="journal article" date="2021" name="Elife">
        <title>Chloroplast acquisition without the gene transfer in kleptoplastic sea slugs, Plakobranchus ocellatus.</title>
        <authorList>
            <person name="Maeda T."/>
            <person name="Takahashi S."/>
            <person name="Yoshida T."/>
            <person name="Shimamura S."/>
            <person name="Takaki Y."/>
            <person name="Nagai Y."/>
            <person name="Toyoda A."/>
            <person name="Suzuki Y."/>
            <person name="Arimoto A."/>
            <person name="Ishii H."/>
            <person name="Satoh N."/>
            <person name="Nishiyama T."/>
            <person name="Hasebe M."/>
            <person name="Maruyama T."/>
            <person name="Minagawa J."/>
            <person name="Obokata J."/>
            <person name="Shigenobu S."/>
        </authorList>
    </citation>
    <scope>NUCLEOTIDE SEQUENCE [LARGE SCALE GENOMIC DNA]</scope>
</reference>
<evidence type="ECO:0000256" key="8">
    <source>
        <dbReference type="SAM" id="MobiDB-lite"/>
    </source>
</evidence>
<comment type="caution">
    <text evidence="10">The sequence shown here is derived from an EMBL/GenBank/DDBJ whole genome shotgun (WGS) entry which is preliminary data.</text>
</comment>
<sequence>MPNHSDSSEGDIWNYQPAKRKRDKFASTLCISGAEDCQVNKVNSKGLTCRKVKSAPKPSSMDRMKKQDECIVGTSQKQVIDVDLVSDSEFSSSKTSMLFGSPQNLDKCLQKGKTQISSQSGSQSLHVKKTSQMHSESQKLTTKKRSYNQSTSKPNNASPARKAKRISESKGANKEKTMPTIETYFSPKKQSLKTAVLRSNVSNNVIDLSDDEFLNLDTETKTNATQSTINSAPHDDNIILDKAQTKRMSGDASVFSTQTVQKYQPAPSVDVHVIHDEESEQSSFESENRSTFPIVEENHDFSEILVNGNCNQNVKVFNKNRNALVLSCKTDDIYSKDTTVSSLTESNLDGCEKHNAIKKTINEDHSSNIAKEGELAGGFLVDEDSSDTEKQISEQEEILDSYTKPKGNEDSDFRYIPNIKSTSNLQYSQSSNELALDFKEQDACTSIHSQACGGFLPQDIAVMTDDVCDQTENNSLETQTEPDNSGETCGRNRTSLLSSASWPNMTSSATKQTTLFSFLKAKPSSGTSTAQQQNPIVSSRQRGRKSSSITSLPSSSSTFPAPMGNQNWHSLSDLSDTHEEKSQRGGKKKACPFYKKIPGTTITVDAFRYGVIPGCEAYVLTHFHYDHYGGLTKKFAQPLFCSKVTGNLVESRIGVDKKWINCLPMWKPCKVAGITVTLMEANHCPGAVLILFELKDGRKILHTGDFRASTEMETYSALQGIRISELYLDTTYCNPSYAFPNQSEVISFVVDLVLKYVADHPSTLIVCGAYTIGKERIFAAIAEALDSKICVMNDKKKVLDCLEDTHLKSRVTLNWSAGRVHVLPMGKLNQQQLWEHHARHPHFENVLAFQPTGWTHSDKHTSLQNLKPKWSKGGITLYGVPYSEHSSFLELKRFVQHFQPLKILPTVNNGSPASRNKMEAIFKEWMQEKKMQSNNID</sequence>
<dbReference type="GO" id="GO:0036297">
    <property type="term" value="P:interstrand cross-link repair"/>
    <property type="evidence" value="ECO:0007669"/>
    <property type="project" value="TreeGrafter"/>
</dbReference>
<dbReference type="GO" id="GO:0003684">
    <property type="term" value="F:damaged DNA binding"/>
    <property type="evidence" value="ECO:0007669"/>
    <property type="project" value="TreeGrafter"/>
</dbReference>
<dbReference type="FunFam" id="3.40.50.12650:FF:000001">
    <property type="entry name" value="DNA cross-link repair 1A"/>
    <property type="match status" value="1"/>
</dbReference>
<dbReference type="PANTHER" id="PTHR23240:SF6">
    <property type="entry name" value="DNA CROSS-LINK REPAIR 1A PROTEIN"/>
    <property type="match status" value="1"/>
</dbReference>
<evidence type="ECO:0000256" key="6">
    <source>
        <dbReference type="ARBA" id="ARBA00069609"/>
    </source>
</evidence>
<dbReference type="GO" id="GO:0006303">
    <property type="term" value="P:double-strand break repair via nonhomologous end joining"/>
    <property type="evidence" value="ECO:0007669"/>
    <property type="project" value="TreeGrafter"/>
</dbReference>
<dbReference type="Gene3D" id="3.60.15.10">
    <property type="entry name" value="Ribonuclease Z/Hydroxyacylglutathione hydrolase-like"/>
    <property type="match status" value="1"/>
</dbReference>
<feature type="compositionally biased region" description="Polar residues" evidence="8">
    <location>
        <begin position="147"/>
        <end position="158"/>
    </location>
</feature>
<dbReference type="InterPro" id="IPR011084">
    <property type="entry name" value="DRMBL"/>
</dbReference>
<evidence type="ECO:0000259" key="9">
    <source>
        <dbReference type="Pfam" id="PF07522"/>
    </source>
</evidence>
<comment type="similarity">
    <text evidence="2">Belongs to the DNA repair metallo-beta-lactamase (DRMBL) family.</text>
</comment>
<dbReference type="GO" id="GO:0035312">
    <property type="term" value="F:5'-3' DNA exonuclease activity"/>
    <property type="evidence" value="ECO:0007669"/>
    <property type="project" value="TreeGrafter"/>
</dbReference>
<dbReference type="InterPro" id="IPR036866">
    <property type="entry name" value="RibonucZ/Hydroxyglut_hydro"/>
</dbReference>
<dbReference type="CDD" id="cd16273">
    <property type="entry name" value="SNM1A-1C-like_MBL-fold"/>
    <property type="match status" value="1"/>
</dbReference>
<dbReference type="AlphaFoldDB" id="A0AAV4E226"/>
<feature type="region of interest" description="Disordered" evidence="8">
    <location>
        <begin position="109"/>
        <end position="182"/>
    </location>
</feature>
<gene>
    <name evidence="10" type="ORF">PoB_007685000</name>
</gene>
<feature type="region of interest" description="Disordered" evidence="8">
    <location>
        <begin position="474"/>
        <end position="505"/>
    </location>
</feature>
<evidence type="ECO:0000313" key="11">
    <source>
        <dbReference type="Proteomes" id="UP000735302"/>
    </source>
</evidence>
<evidence type="ECO:0000256" key="3">
    <source>
        <dbReference type="ARBA" id="ARBA00022763"/>
    </source>
</evidence>
<dbReference type="EMBL" id="BLXT01008609">
    <property type="protein sequence ID" value="GFO50345.1"/>
    <property type="molecule type" value="Genomic_DNA"/>
</dbReference>
<evidence type="ECO:0000256" key="4">
    <source>
        <dbReference type="ARBA" id="ARBA00023204"/>
    </source>
</evidence>
<dbReference type="SUPFAM" id="SSF56281">
    <property type="entry name" value="Metallo-hydrolase/oxidoreductase"/>
    <property type="match status" value="1"/>
</dbReference>
<accession>A0AAV4E226</accession>
<protein>
    <recommendedName>
        <fullName evidence="6">DNA cross-link repair 1A protein</fullName>
    </recommendedName>
    <alternativeName>
        <fullName evidence="7">SNM1 homolog A</fullName>
    </alternativeName>
</protein>
<name>A0AAV4E226_9GAST</name>
<evidence type="ECO:0000256" key="1">
    <source>
        <dbReference type="ARBA" id="ARBA00004123"/>
    </source>
</evidence>
<feature type="compositionally biased region" description="Polar residues" evidence="8">
    <location>
        <begin position="564"/>
        <end position="574"/>
    </location>
</feature>
<feature type="compositionally biased region" description="Polar residues" evidence="8">
    <location>
        <begin position="524"/>
        <end position="540"/>
    </location>
</feature>
<comment type="subcellular location">
    <subcellularLocation>
        <location evidence="1">Nucleus</location>
    </subcellularLocation>
</comment>
<evidence type="ECO:0000256" key="7">
    <source>
        <dbReference type="ARBA" id="ARBA00078423"/>
    </source>
</evidence>
<dbReference type="Proteomes" id="UP000735302">
    <property type="component" value="Unassembled WGS sequence"/>
</dbReference>
<dbReference type="Gene3D" id="3.40.50.12650">
    <property type="match status" value="1"/>
</dbReference>
<evidence type="ECO:0000256" key="5">
    <source>
        <dbReference type="ARBA" id="ARBA00023242"/>
    </source>
</evidence>
<keyword evidence="11" id="KW-1185">Reference proteome</keyword>